<evidence type="ECO:0000313" key="3">
    <source>
        <dbReference type="Proteomes" id="UP000054144"/>
    </source>
</evidence>
<proteinExistence type="predicted"/>
<dbReference type="EMBL" id="KN881666">
    <property type="protein sequence ID" value="KIY51246.1"/>
    <property type="molecule type" value="Genomic_DNA"/>
</dbReference>
<keyword evidence="3" id="KW-1185">Reference proteome</keyword>
<dbReference type="AlphaFoldDB" id="A0A0D7AIX2"/>
<accession>A0A0D7AIX2</accession>
<feature type="region of interest" description="Disordered" evidence="1">
    <location>
        <begin position="188"/>
        <end position="215"/>
    </location>
</feature>
<feature type="compositionally biased region" description="Low complexity" evidence="1">
    <location>
        <begin position="19"/>
        <end position="49"/>
    </location>
</feature>
<organism evidence="2 3">
    <name type="scientific">Fistulina hepatica ATCC 64428</name>
    <dbReference type="NCBI Taxonomy" id="1128425"/>
    <lineage>
        <taxon>Eukaryota</taxon>
        <taxon>Fungi</taxon>
        <taxon>Dikarya</taxon>
        <taxon>Basidiomycota</taxon>
        <taxon>Agaricomycotina</taxon>
        <taxon>Agaricomycetes</taxon>
        <taxon>Agaricomycetidae</taxon>
        <taxon>Agaricales</taxon>
        <taxon>Fistulinaceae</taxon>
        <taxon>Fistulina</taxon>
    </lineage>
</organism>
<reference evidence="2 3" key="1">
    <citation type="journal article" date="2015" name="Fungal Genet. Biol.">
        <title>Evolution of novel wood decay mechanisms in Agaricales revealed by the genome sequences of Fistulina hepatica and Cylindrobasidium torrendii.</title>
        <authorList>
            <person name="Floudas D."/>
            <person name="Held B.W."/>
            <person name="Riley R."/>
            <person name="Nagy L.G."/>
            <person name="Koehler G."/>
            <person name="Ransdell A.S."/>
            <person name="Younus H."/>
            <person name="Chow J."/>
            <person name="Chiniquy J."/>
            <person name="Lipzen A."/>
            <person name="Tritt A."/>
            <person name="Sun H."/>
            <person name="Haridas S."/>
            <person name="LaButti K."/>
            <person name="Ohm R.A."/>
            <person name="Kues U."/>
            <person name="Blanchette R.A."/>
            <person name="Grigoriev I.V."/>
            <person name="Minto R.E."/>
            <person name="Hibbett D.S."/>
        </authorList>
    </citation>
    <scope>NUCLEOTIDE SEQUENCE [LARGE SCALE GENOMIC DNA]</scope>
    <source>
        <strain evidence="2 3">ATCC 64428</strain>
    </source>
</reference>
<dbReference type="OrthoDB" id="5348546at2759"/>
<feature type="region of interest" description="Disordered" evidence="1">
    <location>
        <begin position="1"/>
        <end position="52"/>
    </location>
</feature>
<gene>
    <name evidence="2" type="ORF">FISHEDRAFT_70889</name>
</gene>
<sequence length="773" mass="84042">MNRPELDVPSRYSRRDSSPPEFSPTFSSYTLSSSPLSSSPLPSSPLSSYAEQSYVRVQSSPSSPIGHDGHFFSLATRRSYINEVSGKMRGARSSWMDLDSDRETSLDDIALEEDDLICTERPDAFAPHLGNLYPTSSERSRLPRFSRRKAFYDVQPARTSKSPSPMRFVARPCHLFDDDVFQSARAQQQEPRADYTDGTLWESPRSHHVPRASSSVYGRSYRNHTSGVRTLSCKVKGDEGDCNDCEQQPWNGALADGFRQILEDGVESVDADSVDSLGALASLATHQLDPELDFTFRRGYLYPVSSERDKCYKKLIPVHVAPRPSKAQSPLPPVASARTLSCSSLRPLSASSPLHPDVPSISSQASVFAVPSSPLTAASSTSSVCHESLDIQTNIGDGVIPTSSPDCDVVASLSSNINQDSSSDAVSQSLDEPLLDTIAGGVSDSNGAVDNSEVTDTDPPVTALMPSHGIVIIPDKCRDGNKENLFDMQRDSNRSRGAPFSVQMTAMMDVHNVDKADIPRPPRLVTNVVPSKRSIVSDSEGPARKKPYIENRSASPAPPTLPVSSIPSASSLFSAPPPFTATGDVLDDAPSPLSSVDEDEDEDEAALTHASSTPSLTGSASLDTDLEHVHGRVIQALATGRPSAQTVVDVYRNMIAVDPHLSGLRDADEWQEVIEFVLEEGARSSGVFGKVESSFGGESAVSRRQAKSRVDAGAGKRSKGSATWFYVPDNDSDKERAEILRLVMPEKRRETRKYKQYYFEPLAKIDKWNPEAL</sequence>
<evidence type="ECO:0000313" key="2">
    <source>
        <dbReference type="EMBL" id="KIY51246.1"/>
    </source>
</evidence>
<feature type="compositionally biased region" description="Polar residues" evidence="1">
    <location>
        <begin position="609"/>
        <end position="621"/>
    </location>
</feature>
<dbReference type="Proteomes" id="UP000054144">
    <property type="component" value="Unassembled WGS sequence"/>
</dbReference>
<feature type="region of interest" description="Disordered" evidence="1">
    <location>
        <begin position="579"/>
        <end position="621"/>
    </location>
</feature>
<evidence type="ECO:0000256" key="1">
    <source>
        <dbReference type="SAM" id="MobiDB-lite"/>
    </source>
</evidence>
<feature type="compositionally biased region" description="Basic and acidic residues" evidence="1">
    <location>
        <begin position="1"/>
        <end position="18"/>
    </location>
</feature>
<name>A0A0D7AIX2_9AGAR</name>
<feature type="region of interest" description="Disordered" evidence="1">
    <location>
        <begin position="530"/>
        <end position="563"/>
    </location>
</feature>
<feature type="compositionally biased region" description="Acidic residues" evidence="1">
    <location>
        <begin position="596"/>
        <end position="605"/>
    </location>
</feature>
<protein>
    <submittedName>
        <fullName evidence="2">Uncharacterized protein</fullName>
    </submittedName>
</protein>